<proteinExistence type="predicted"/>
<reference evidence="2 3" key="1">
    <citation type="journal article" date="2020" name="ISME J.">
        <title>Uncovering the hidden diversity of litter-decomposition mechanisms in mushroom-forming fungi.</title>
        <authorList>
            <person name="Floudas D."/>
            <person name="Bentzer J."/>
            <person name="Ahren D."/>
            <person name="Johansson T."/>
            <person name="Persson P."/>
            <person name="Tunlid A."/>
        </authorList>
    </citation>
    <scope>NUCLEOTIDE SEQUENCE [LARGE SCALE GENOMIC DNA]</scope>
    <source>
        <strain evidence="2 3">CBS 291.85</strain>
    </source>
</reference>
<dbReference type="GO" id="GO:0004722">
    <property type="term" value="F:protein serine/threonine phosphatase activity"/>
    <property type="evidence" value="ECO:0007669"/>
    <property type="project" value="InterPro"/>
</dbReference>
<dbReference type="OrthoDB" id="420076at2759"/>
<dbReference type="CDD" id="cd00143">
    <property type="entry name" value="PP2Cc"/>
    <property type="match status" value="1"/>
</dbReference>
<accession>A0A8H5CR79</accession>
<dbReference type="PANTHER" id="PTHR13832">
    <property type="entry name" value="PROTEIN PHOSPHATASE 2C"/>
    <property type="match status" value="1"/>
</dbReference>
<evidence type="ECO:0000313" key="2">
    <source>
        <dbReference type="EMBL" id="KAF5345924.1"/>
    </source>
</evidence>
<evidence type="ECO:0000259" key="1">
    <source>
        <dbReference type="PROSITE" id="PS51746"/>
    </source>
</evidence>
<dbReference type="InterPro" id="IPR001932">
    <property type="entry name" value="PPM-type_phosphatase-like_dom"/>
</dbReference>
<organism evidence="2 3">
    <name type="scientific">Tetrapyrgos nigripes</name>
    <dbReference type="NCBI Taxonomy" id="182062"/>
    <lineage>
        <taxon>Eukaryota</taxon>
        <taxon>Fungi</taxon>
        <taxon>Dikarya</taxon>
        <taxon>Basidiomycota</taxon>
        <taxon>Agaricomycotina</taxon>
        <taxon>Agaricomycetes</taxon>
        <taxon>Agaricomycetidae</taxon>
        <taxon>Agaricales</taxon>
        <taxon>Marasmiineae</taxon>
        <taxon>Marasmiaceae</taxon>
        <taxon>Tetrapyrgos</taxon>
    </lineage>
</organism>
<dbReference type="InterPro" id="IPR015655">
    <property type="entry name" value="PP2C"/>
</dbReference>
<feature type="domain" description="PPM-type phosphatase" evidence="1">
    <location>
        <begin position="77"/>
        <end position="487"/>
    </location>
</feature>
<name>A0A8H5CR79_9AGAR</name>
<comment type="caution">
    <text evidence="2">The sequence shown here is derived from an EMBL/GenBank/DDBJ whole genome shotgun (WGS) entry which is preliminary data.</text>
</comment>
<dbReference type="Gene3D" id="3.60.40.10">
    <property type="entry name" value="PPM-type phosphatase domain"/>
    <property type="match status" value="1"/>
</dbReference>
<dbReference type="SMART" id="SM00332">
    <property type="entry name" value="PP2Cc"/>
    <property type="match status" value="1"/>
</dbReference>
<dbReference type="Proteomes" id="UP000559256">
    <property type="component" value="Unassembled WGS sequence"/>
</dbReference>
<dbReference type="SUPFAM" id="SSF81606">
    <property type="entry name" value="PP2C-like"/>
    <property type="match status" value="1"/>
</dbReference>
<gene>
    <name evidence="2" type="ORF">D9758_011414</name>
</gene>
<dbReference type="InterPro" id="IPR036457">
    <property type="entry name" value="PPM-type-like_dom_sf"/>
</dbReference>
<dbReference type="EMBL" id="JAACJM010000107">
    <property type="protein sequence ID" value="KAF5345924.1"/>
    <property type="molecule type" value="Genomic_DNA"/>
</dbReference>
<dbReference type="Pfam" id="PF00481">
    <property type="entry name" value="PP2C"/>
    <property type="match status" value="1"/>
</dbReference>
<evidence type="ECO:0000313" key="3">
    <source>
        <dbReference type="Proteomes" id="UP000559256"/>
    </source>
</evidence>
<dbReference type="PANTHER" id="PTHR13832:SF792">
    <property type="entry name" value="GM14286P"/>
    <property type="match status" value="1"/>
</dbReference>
<dbReference type="PROSITE" id="PS51746">
    <property type="entry name" value="PPM_2"/>
    <property type="match status" value="1"/>
</dbReference>
<dbReference type="AlphaFoldDB" id="A0A8H5CR79"/>
<keyword evidence="3" id="KW-1185">Reference proteome</keyword>
<protein>
    <recommendedName>
        <fullName evidence="1">PPM-type phosphatase domain-containing protein</fullName>
    </recommendedName>
</protein>
<sequence>MSVKVSDTMRNTPGEMGRLGGSDLWPYTILSEPTLSSELARLASAQIIDRRTHCVSFQPNGIPECWNQDRYVVKDIDVGFSSPHDARLTWRLRAVFDGHLGHELVNHAAAILPSTIQTALQEIEPLSKSENDPETISSLLQHCIISFDQSIFEDIMSFLPSAEDLTSSSVSDEDIRRIINDRRVERTDSLSNYAKIIRSMQGSTALIALISPNSEKLWIANLGDCQAGIRNPSSGSWDTLPLNTPHTGWEEGEADRILKEHPNEPDVILRGRVLGAMGITRALGDYHYKLASIYTDRVFLNMDPPGWLGTAQEDHEWTRSIMHRRNLTPPYLSNVPDVRYFDLRAHHSSGYSEGSGVARANGYEILSSARQDSNVESETFTRNACLVICSDGLMDLYKRHEKWEDLEEVHIFERWIELALVDETPAFCLNAEVVPKNNSDPRHSRNHALRILRDALGGEDEERVSSMITVEMEEKWMDDTTVIVELI</sequence>